<gene>
    <name evidence="7" type="ORF">GBAR_LOCUS30861</name>
</gene>
<dbReference type="Gene3D" id="1.10.8.60">
    <property type="match status" value="1"/>
</dbReference>
<dbReference type="FunFam" id="3.40.50.300:FF:001025">
    <property type="entry name" value="ATPase family, AAA domain-containing 2B"/>
    <property type="match status" value="1"/>
</dbReference>
<accession>A0AA35TYK1</accession>
<dbReference type="EMBL" id="CASHTH010004376">
    <property type="protein sequence ID" value="CAI8056624.1"/>
    <property type="molecule type" value="Genomic_DNA"/>
</dbReference>
<dbReference type="GO" id="GO:0005524">
    <property type="term" value="F:ATP binding"/>
    <property type="evidence" value="ECO:0007669"/>
    <property type="project" value="UniProtKB-KW"/>
</dbReference>
<dbReference type="InterPro" id="IPR003960">
    <property type="entry name" value="ATPase_AAA_CS"/>
</dbReference>
<dbReference type="Pfam" id="PF00004">
    <property type="entry name" value="AAA"/>
    <property type="match status" value="1"/>
</dbReference>
<dbReference type="GO" id="GO:0016887">
    <property type="term" value="F:ATP hydrolysis activity"/>
    <property type="evidence" value="ECO:0007669"/>
    <property type="project" value="InterPro"/>
</dbReference>
<evidence type="ECO:0000256" key="4">
    <source>
        <dbReference type="RuleBase" id="RU003651"/>
    </source>
</evidence>
<keyword evidence="1 4" id="KW-0547">Nucleotide-binding</keyword>
<dbReference type="InterPro" id="IPR003593">
    <property type="entry name" value="AAA+_ATPase"/>
</dbReference>
<keyword evidence="8" id="KW-1185">Reference proteome</keyword>
<reference evidence="7" key="1">
    <citation type="submission" date="2023-03" db="EMBL/GenBank/DDBJ databases">
        <authorList>
            <person name="Steffen K."/>
            <person name="Cardenas P."/>
        </authorList>
    </citation>
    <scope>NUCLEOTIDE SEQUENCE</scope>
</reference>
<evidence type="ECO:0000256" key="3">
    <source>
        <dbReference type="ARBA" id="ARBA00023054"/>
    </source>
</evidence>
<keyword evidence="2 4" id="KW-0067">ATP-binding</keyword>
<dbReference type="GO" id="GO:0019941">
    <property type="term" value="P:modification-dependent protein catabolic process"/>
    <property type="evidence" value="ECO:0007669"/>
    <property type="project" value="InterPro"/>
</dbReference>
<dbReference type="PANTHER" id="PTHR23077:SF144">
    <property type="entry name" value="PROTEASOME-ASSOCIATED ATPASE"/>
    <property type="match status" value="1"/>
</dbReference>
<dbReference type="InterPro" id="IPR050168">
    <property type="entry name" value="AAA_ATPase_domain"/>
</dbReference>
<dbReference type="GO" id="GO:0010498">
    <property type="term" value="P:proteasomal protein catabolic process"/>
    <property type="evidence" value="ECO:0007669"/>
    <property type="project" value="InterPro"/>
</dbReference>
<comment type="similarity">
    <text evidence="4">Belongs to the AAA ATPase family.</text>
</comment>
<feature type="region of interest" description="Disordered" evidence="5">
    <location>
        <begin position="361"/>
        <end position="380"/>
    </location>
</feature>
<proteinExistence type="inferred from homology"/>
<dbReference type="PANTHER" id="PTHR23077">
    <property type="entry name" value="AAA-FAMILY ATPASE"/>
    <property type="match status" value="1"/>
</dbReference>
<evidence type="ECO:0000256" key="1">
    <source>
        <dbReference type="ARBA" id="ARBA00022741"/>
    </source>
</evidence>
<comment type="caution">
    <text evidence="7">The sequence shown here is derived from an EMBL/GenBank/DDBJ whole genome shotgun (WGS) entry which is preliminary data.</text>
</comment>
<dbReference type="SUPFAM" id="SSF52540">
    <property type="entry name" value="P-loop containing nucleoside triphosphate hydrolases"/>
    <property type="match status" value="1"/>
</dbReference>
<evidence type="ECO:0000259" key="6">
    <source>
        <dbReference type="SMART" id="SM00382"/>
    </source>
</evidence>
<dbReference type="GO" id="GO:0000502">
    <property type="term" value="C:proteasome complex"/>
    <property type="evidence" value="ECO:0007669"/>
    <property type="project" value="UniProtKB-KW"/>
</dbReference>
<protein>
    <submittedName>
        <fullName evidence="7">Proteasome-associated ATPase</fullName>
    </submittedName>
</protein>
<dbReference type="PROSITE" id="PS00674">
    <property type="entry name" value="AAA"/>
    <property type="match status" value="1"/>
</dbReference>
<feature type="domain" description="AAA+ ATPase" evidence="6">
    <location>
        <begin position="58"/>
        <end position="212"/>
    </location>
</feature>
<evidence type="ECO:0000313" key="7">
    <source>
        <dbReference type="EMBL" id="CAI8056624.1"/>
    </source>
</evidence>
<evidence type="ECO:0000256" key="5">
    <source>
        <dbReference type="SAM" id="MobiDB-lite"/>
    </source>
</evidence>
<dbReference type="NCBIfam" id="TIGR03689">
    <property type="entry name" value="pup_AAA"/>
    <property type="match status" value="1"/>
</dbReference>
<dbReference type="InterPro" id="IPR003959">
    <property type="entry name" value="ATPase_AAA_core"/>
</dbReference>
<sequence length="380" mass="42855">MVMEKLPKLEIEDLLLEEVPDIKYSDIGGLNEQIEAIRDAIETPYLYPNEYKEFQLKPPKGVLLYGPPGCGKTLIAKAVANSLAARVREQTGRDDVESYFINIKGPELLNKYVGETERKIREVFQKAKDKSKEGVPVIIFFDEMDSLFRSRGMGISSDMESTVVPQFLAEIDGVEGLRDVVVIGASNRQDLLDPAVLRPGRLDIKIKIDRPEADGAKDIFAIYLTPGLPIAPSVLEQFDGDREKAAESLVERAIERMYATTDENKFIEVTYNRGERETLYFKDFASGAMIENIVDRAKKMAIKRLIDSEGKEKGITFDDLDMAIQEEYKENEDLPNTTNPDDWAKISGRKGDRIVNIKALTHEQEPKRRDVKTVKGGAYL</sequence>
<dbReference type="SMART" id="SM00382">
    <property type="entry name" value="AAA"/>
    <property type="match status" value="1"/>
</dbReference>
<dbReference type="AlphaFoldDB" id="A0AA35TYK1"/>
<evidence type="ECO:0000313" key="8">
    <source>
        <dbReference type="Proteomes" id="UP001174909"/>
    </source>
</evidence>
<evidence type="ECO:0000256" key="2">
    <source>
        <dbReference type="ARBA" id="ARBA00022840"/>
    </source>
</evidence>
<name>A0AA35TYK1_GEOBA</name>
<organism evidence="7 8">
    <name type="scientific">Geodia barretti</name>
    <name type="common">Barrett's horny sponge</name>
    <dbReference type="NCBI Taxonomy" id="519541"/>
    <lineage>
        <taxon>Eukaryota</taxon>
        <taxon>Metazoa</taxon>
        <taxon>Porifera</taxon>
        <taxon>Demospongiae</taxon>
        <taxon>Heteroscleromorpha</taxon>
        <taxon>Tetractinellida</taxon>
        <taxon>Astrophorina</taxon>
        <taxon>Geodiidae</taxon>
        <taxon>Geodia</taxon>
    </lineage>
</organism>
<dbReference type="Gene3D" id="3.40.50.300">
    <property type="entry name" value="P-loop containing nucleotide triphosphate hydrolases"/>
    <property type="match status" value="1"/>
</dbReference>
<dbReference type="Proteomes" id="UP001174909">
    <property type="component" value="Unassembled WGS sequence"/>
</dbReference>
<dbReference type="InterPro" id="IPR027417">
    <property type="entry name" value="P-loop_NTPase"/>
</dbReference>
<keyword evidence="7" id="KW-0647">Proteasome</keyword>
<dbReference type="InterPro" id="IPR022482">
    <property type="entry name" value="Proteasome_ATPase"/>
</dbReference>
<feature type="compositionally biased region" description="Basic and acidic residues" evidence="5">
    <location>
        <begin position="361"/>
        <end position="373"/>
    </location>
</feature>
<keyword evidence="3" id="KW-0175">Coiled coil</keyword>